<dbReference type="Gene3D" id="3.40.630.30">
    <property type="match status" value="1"/>
</dbReference>
<reference evidence="2 3" key="1">
    <citation type="submission" date="2020-08" db="EMBL/GenBank/DDBJ databases">
        <title>Sequencing the genomes of 1000 actinobacteria strains.</title>
        <authorList>
            <person name="Klenk H.-P."/>
        </authorList>
    </citation>
    <scope>NUCLEOTIDE SEQUENCE [LARGE SCALE GENOMIC DNA]</scope>
    <source>
        <strain evidence="2 3">DSM 44598</strain>
    </source>
</reference>
<dbReference type="PROSITE" id="PS51186">
    <property type="entry name" value="GNAT"/>
    <property type="match status" value="1"/>
</dbReference>
<dbReference type="Proteomes" id="UP000579647">
    <property type="component" value="Unassembled WGS sequence"/>
</dbReference>
<sequence length="89" mass="9645">MGGFDPAAETEAFRCGIWRLNVSARHQGRGYGRFAVAAVAAEARRRGQDRLTVLWVPGEDGPEGFYTGLGFRPTGQVLGDQVVGEMFLS</sequence>
<evidence type="ECO:0000259" key="1">
    <source>
        <dbReference type="PROSITE" id="PS51186"/>
    </source>
</evidence>
<feature type="domain" description="N-acetyltransferase" evidence="1">
    <location>
        <begin position="1"/>
        <end position="89"/>
    </location>
</feature>
<dbReference type="InterPro" id="IPR013653">
    <property type="entry name" value="GCN5-like_dom"/>
</dbReference>
<comment type="caution">
    <text evidence="2">The sequence shown here is derived from an EMBL/GenBank/DDBJ whole genome shotgun (WGS) entry which is preliminary data.</text>
</comment>
<dbReference type="AlphaFoldDB" id="A0A840W5X9"/>
<keyword evidence="2" id="KW-0808">Transferase</keyword>
<dbReference type="EMBL" id="JACHDO010000001">
    <property type="protein sequence ID" value="MBB5492389.1"/>
    <property type="molecule type" value="Genomic_DNA"/>
</dbReference>
<dbReference type="InterPro" id="IPR000182">
    <property type="entry name" value="GNAT_dom"/>
</dbReference>
<dbReference type="SUPFAM" id="SSF55729">
    <property type="entry name" value="Acyl-CoA N-acyltransferases (Nat)"/>
    <property type="match status" value="1"/>
</dbReference>
<protein>
    <submittedName>
        <fullName evidence="2">GNAT superfamily N-acetyltransferase</fullName>
    </submittedName>
</protein>
<name>A0A840W5X9_9ACTN</name>
<evidence type="ECO:0000313" key="3">
    <source>
        <dbReference type="Proteomes" id="UP000579647"/>
    </source>
</evidence>
<dbReference type="Pfam" id="PF08445">
    <property type="entry name" value="FR47"/>
    <property type="match status" value="1"/>
</dbReference>
<dbReference type="GO" id="GO:0016747">
    <property type="term" value="F:acyltransferase activity, transferring groups other than amino-acyl groups"/>
    <property type="evidence" value="ECO:0007669"/>
    <property type="project" value="InterPro"/>
</dbReference>
<keyword evidence="3" id="KW-1185">Reference proteome</keyword>
<dbReference type="InterPro" id="IPR016181">
    <property type="entry name" value="Acyl_CoA_acyltransferase"/>
</dbReference>
<accession>A0A840W5X9</accession>
<evidence type="ECO:0000313" key="2">
    <source>
        <dbReference type="EMBL" id="MBB5492389.1"/>
    </source>
</evidence>
<gene>
    <name evidence="2" type="ORF">HNR07_003526</name>
</gene>
<organism evidence="2 3">
    <name type="scientific">Nocardiopsis metallicus</name>
    <dbReference type="NCBI Taxonomy" id="179819"/>
    <lineage>
        <taxon>Bacteria</taxon>
        <taxon>Bacillati</taxon>
        <taxon>Actinomycetota</taxon>
        <taxon>Actinomycetes</taxon>
        <taxon>Streptosporangiales</taxon>
        <taxon>Nocardiopsidaceae</taxon>
        <taxon>Nocardiopsis</taxon>
    </lineage>
</organism>
<proteinExistence type="predicted"/>